<comment type="caution">
    <text evidence="2">The sequence shown here is derived from an EMBL/GenBank/DDBJ whole genome shotgun (WGS) entry which is preliminary data.</text>
</comment>
<dbReference type="VEuPathDB" id="FungiDB:MUCCIDRAFT_106342"/>
<dbReference type="Proteomes" id="UP000077051">
    <property type="component" value="Unassembled WGS sequence"/>
</dbReference>
<accession>A0A168N4W2</accession>
<protein>
    <submittedName>
        <fullName evidence="2">Uncharacterized protein</fullName>
    </submittedName>
</protein>
<dbReference type="EMBL" id="AMYB01000002">
    <property type="protein sequence ID" value="OAD05787.1"/>
    <property type="molecule type" value="Genomic_DNA"/>
</dbReference>
<evidence type="ECO:0000313" key="3">
    <source>
        <dbReference type="Proteomes" id="UP000077051"/>
    </source>
</evidence>
<evidence type="ECO:0000256" key="1">
    <source>
        <dbReference type="SAM" id="MobiDB-lite"/>
    </source>
</evidence>
<feature type="compositionally biased region" description="Acidic residues" evidence="1">
    <location>
        <begin position="87"/>
        <end position="105"/>
    </location>
</feature>
<keyword evidence="3" id="KW-1185">Reference proteome</keyword>
<sequence>MSQTQVTINKKDSLQEERKELQLLDEEIHIMKEKVAKMKVLNQLELELATTALLRQQYRYHRVKAEKQMRDLDEKHRVTKNDATESNGDEDSSDDSMDSDNSDIK</sequence>
<name>A0A168N4W2_MUCCL</name>
<evidence type="ECO:0000313" key="2">
    <source>
        <dbReference type="EMBL" id="OAD05787.1"/>
    </source>
</evidence>
<dbReference type="OrthoDB" id="10527329at2759"/>
<reference evidence="2 3" key="1">
    <citation type="submission" date="2015-06" db="EMBL/GenBank/DDBJ databases">
        <title>Expansion of signal transduction pathways in fungi by whole-genome duplication.</title>
        <authorList>
            <consortium name="DOE Joint Genome Institute"/>
            <person name="Corrochano L.M."/>
            <person name="Kuo A."/>
            <person name="Marcet-Houben M."/>
            <person name="Polaino S."/>
            <person name="Salamov A."/>
            <person name="Villalobos J.M."/>
            <person name="Alvarez M.I."/>
            <person name="Avalos J."/>
            <person name="Benito E.P."/>
            <person name="Benoit I."/>
            <person name="Burger G."/>
            <person name="Camino L.P."/>
            <person name="Canovas D."/>
            <person name="Cerda-Olmedo E."/>
            <person name="Cheng J.-F."/>
            <person name="Dominguez A."/>
            <person name="Elias M."/>
            <person name="Eslava A.P."/>
            <person name="Glaser F."/>
            <person name="Grimwood J."/>
            <person name="Gutierrez G."/>
            <person name="Heitman J."/>
            <person name="Henrissat B."/>
            <person name="Iturriaga E.A."/>
            <person name="Lang B.F."/>
            <person name="Lavin J.L."/>
            <person name="Lee S."/>
            <person name="Li W."/>
            <person name="Lindquist E."/>
            <person name="Lopez-Garcia S."/>
            <person name="Luque E.M."/>
            <person name="Marcos A.T."/>
            <person name="Martin J."/>
            <person name="Mccluskey K."/>
            <person name="Medina H.R."/>
            <person name="Miralles-Duran A."/>
            <person name="Miyazaki A."/>
            <person name="Munoz-Torres E."/>
            <person name="Oguiza J.A."/>
            <person name="Ohm R."/>
            <person name="Olmedo M."/>
            <person name="Orejas M."/>
            <person name="Ortiz-Castellanos L."/>
            <person name="Pisabarro A.G."/>
            <person name="Rodriguez-Romero J."/>
            <person name="Ruiz-Herrera J."/>
            <person name="Ruiz-Vazquez R."/>
            <person name="Sanz C."/>
            <person name="Schackwitz W."/>
            <person name="Schmutz J."/>
            <person name="Shahriari M."/>
            <person name="Shelest E."/>
            <person name="Silva-Franco F."/>
            <person name="Soanes D."/>
            <person name="Syed K."/>
            <person name="Tagua V.G."/>
            <person name="Talbot N.J."/>
            <person name="Thon M."/>
            <person name="De Vries R.P."/>
            <person name="Wiebenga A."/>
            <person name="Yadav J.S."/>
            <person name="Braun E.L."/>
            <person name="Baker S."/>
            <person name="Garre V."/>
            <person name="Horwitz B."/>
            <person name="Torres-Martinez S."/>
            <person name="Idnurm A."/>
            <person name="Herrera-Estrella A."/>
            <person name="Gabaldon T."/>
            <person name="Grigoriev I.V."/>
        </authorList>
    </citation>
    <scope>NUCLEOTIDE SEQUENCE [LARGE SCALE GENOMIC DNA]</scope>
    <source>
        <strain evidence="2 3">CBS 277.49</strain>
    </source>
</reference>
<feature type="region of interest" description="Disordered" evidence="1">
    <location>
        <begin position="65"/>
        <end position="105"/>
    </location>
</feature>
<organism evidence="2 3">
    <name type="scientific">Mucor lusitanicus CBS 277.49</name>
    <dbReference type="NCBI Taxonomy" id="747725"/>
    <lineage>
        <taxon>Eukaryota</taxon>
        <taxon>Fungi</taxon>
        <taxon>Fungi incertae sedis</taxon>
        <taxon>Mucoromycota</taxon>
        <taxon>Mucoromycotina</taxon>
        <taxon>Mucoromycetes</taxon>
        <taxon>Mucorales</taxon>
        <taxon>Mucorineae</taxon>
        <taxon>Mucoraceae</taxon>
        <taxon>Mucor</taxon>
    </lineage>
</organism>
<feature type="compositionally biased region" description="Basic and acidic residues" evidence="1">
    <location>
        <begin position="65"/>
        <end position="83"/>
    </location>
</feature>
<gene>
    <name evidence="2" type="ORF">MUCCIDRAFT_106342</name>
</gene>
<dbReference type="AlphaFoldDB" id="A0A168N4W2"/>
<proteinExistence type="predicted"/>